<dbReference type="SUPFAM" id="SSF49562">
    <property type="entry name" value="C2 domain (Calcium/lipid-binding domain, CaLB)"/>
    <property type="match status" value="1"/>
</dbReference>
<dbReference type="Proteomes" id="UP000001261">
    <property type="component" value="Unassembled WGS sequence"/>
</dbReference>
<comment type="catalytic activity">
    <reaction evidence="6">
        <text>a 1,2-diacyl-sn-glycero-3-phospho-(1D-myo-inositol-4,5-bisphosphate) + H2O = 1D-myo-inositol 1,4,5-trisphosphate + a 1,2-diacyl-sn-glycerol + H(+)</text>
        <dbReference type="Rhea" id="RHEA:33179"/>
        <dbReference type="ChEBI" id="CHEBI:15377"/>
        <dbReference type="ChEBI" id="CHEBI:15378"/>
        <dbReference type="ChEBI" id="CHEBI:17815"/>
        <dbReference type="ChEBI" id="CHEBI:58456"/>
        <dbReference type="ChEBI" id="CHEBI:203600"/>
        <dbReference type="EC" id="3.1.4.11"/>
    </reaction>
</comment>
<feature type="compositionally biased region" description="Polar residues" evidence="7">
    <location>
        <begin position="1141"/>
        <end position="1151"/>
    </location>
</feature>
<dbReference type="InterPro" id="IPR017946">
    <property type="entry name" value="PLC-like_Pdiesterase_TIM-brl"/>
</dbReference>
<evidence type="ECO:0000259" key="8">
    <source>
        <dbReference type="PROSITE" id="PS50004"/>
    </source>
</evidence>
<dbReference type="InterPro" id="IPR001192">
    <property type="entry name" value="PI-PLC_fam"/>
</dbReference>
<accession>J3K909</accession>
<feature type="domain" description="EF-hand" evidence="10">
    <location>
        <begin position="396"/>
        <end position="431"/>
    </location>
</feature>
<dbReference type="SUPFAM" id="SSF51695">
    <property type="entry name" value="PLC-like phosphodiesterases"/>
    <property type="match status" value="1"/>
</dbReference>
<dbReference type="EC" id="3.1.4.11" evidence="1 6"/>
<dbReference type="RefSeq" id="XP_001242935.1">
    <property type="nucleotide sequence ID" value="XM_001242934.2"/>
</dbReference>
<evidence type="ECO:0000256" key="7">
    <source>
        <dbReference type="SAM" id="MobiDB-lite"/>
    </source>
</evidence>
<dbReference type="PROSITE" id="PS50007">
    <property type="entry name" value="PIPLC_X_DOMAIN"/>
    <property type="match status" value="1"/>
</dbReference>
<protein>
    <recommendedName>
        <fullName evidence="1 6">Phosphoinositide phospholipase C</fullName>
        <ecNumber evidence="1 6">3.1.4.11</ecNumber>
    </recommendedName>
</protein>
<dbReference type="GO" id="GO:0004435">
    <property type="term" value="F:phosphatidylinositol-4,5-bisphosphate phospholipase C activity"/>
    <property type="evidence" value="ECO:0007669"/>
    <property type="project" value="UniProtKB-EC"/>
</dbReference>
<dbReference type="OrthoDB" id="269822at2759"/>
<dbReference type="Gene3D" id="2.60.40.150">
    <property type="entry name" value="C2 domain"/>
    <property type="match status" value="1"/>
</dbReference>
<dbReference type="Gene3D" id="2.30.29.30">
    <property type="entry name" value="Pleckstrin-homology domain (PH domain)/Phosphotyrosine-binding domain (PTB)"/>
    <property type="match status" value="1"/>
</dbReference>
<dbReference type="CDD" id="cd16207">
    <property type="entry name" value="EFh_ScPlc1p_like"/>
    <property type="match status" value="1"/>
</dbReference>
<dbReference type="PANTHER" id="PTHR10336:SF36">
    <property type="entry name" value="1-PHOSPHATIDYLINOSITOL 4,5-BISPHOSPHATE PHOSPHODIESTERASE BETA-4"/>
    <property type="match status" value="1"/>
</dbReference>
<dbReference type="Pfam" id="PF00387">
    <property type="entry name" value="PI-PLC-Y"/>
    <property type="match status" value="1"/>
</dbReference>
<sequence length="1151" mass="128090">MAYRSSTESDGRHRSGSKSSSESSQLTPLQDGFTPLSSSAPPGWGFNTSTVASISSIVPSGPLPSSSAVTSPLHTSIDTSTRNVRNDAIDAPFLASPLPLELPESVMGIGTQSTFTDGPLGNVAFNKAPGIMRRLSRGAASKLGRRGSLNSHDKRDHSSGPVIMRRRSDSKTSVSKDSALDSSVEEDDKPDPLKARCGPDRVSFGDEYRLSLDSTAGVAPRVDPLLQCGSLLTKVTKQRKKYKTFFLDVDTAKVYWDLSNPSKRFYIDDIKEIRLGPDARNYREEHQVPIEFESRWFTIIFANPEGSKNRPVKALHLIAPTRFIVELWTTTLEQISRYRIGLMVGLAGSGQSETILKAHWQREIARRFPGSPRTFEDECLDVGAVENLCHSLHVNCSKRVLRGQFARVDADGRGKINFSQFQSFVQHLKDRKDIRKIFDSVVAESRGGLSIEEFFEFLRSAQGEDVDKNRDYWASVFERFVRRSRRSQSLPEALSSSAARMDLDAFSSFLISPANGIYPTHVPPPKFDLPLNDYFISSSHNTYLLGRQVAGASSTEAYIAALQKGCRCVEIDCWDGPDGRPIVSHGRTMTTSVLFADCISVIDRYAFLSSDYPLILSLEVHCNAEQQIAMTNIMKNEFGDKLLLEPLRADWPILPSPEALKGKILIKVKTSDESEEKISGSSKVMGRKRSSSSPFIQSTTQNSFPTNSSFSSPPTIGPIDGLPPVLTQPKRSLTGTSLSSASEESDTAFATMPFPGKRKMPKSRVIKVLADLGVYARGYKWRGFDTPESKQFNHVYSFAERSIETICRDSENKALLEAHNRLYLTRVYPSGYRLRSSNFDPNSFWRRGVQMAALNWQTFDVGMQMNQAMFAAGNDRTGYVLKPESLRVPPSSRHTMDGKPKIDRQLVRFRVDVISAQQLPRSRGMGPDDSINPYIEIEILCADDKKKGMAFGEGGVDASNRNGFSGIGLPHRRRTQIEQKNGFNPIFGDEFKFSLETKYPDLVFVRWIVWNSTDGRSFGGNNSIQLATFTAKLSSLAQGYRYLPLYDSNGDQYLFSTLFCKITKLESAPAAQRRDIEESKSERKGIFRQLGQSMFKRALSTEREKDVARQKSRLTGSIRKSDSLNREKNETSSSSSSSSSLPILSTVPSGQ</sequence>
<reference evidence="12" key="2">
    <citation type="journal article" date="2010" name="Genome Res.">
        <title>Population genomic sequencing of Coccidioides fungi reveals recent hybridization and transposon control.</title>
        <authorList>
            <person name="Neafsey D.E."/>
            <person name="Barker B.M."/>
            <person name="Sharpton T.J."/>
            <person name="Stajich J.E."/>
            <person name="Park D.J."/>
            <person name="Whiston E."/>
            <person name="Hung C.-Y."/>
            <person name="McMahan C."/>
            <person name="White J."/>
            <person name="Sykes S."/>
            <person name="Heiman D."/>
            <person name="Young S."/>
            <person name="Zeng Q."/>
            <person name="Abouelleil A."/>
            <person name="Aftuck L."/>
            <person name="Bessette D."/>
            <person name="Brown A."/>
            <person name="FitzGerald M."/>
            <person name="Lui A."/>
            <person name="Macdonald J.P."/>
            <person name="Priest M."/>
            <person name="Orbach M.J."/>
            <person name="Galgiani J.N."/>
            <person name="Kirkland T.N."/>
            <person name="Cole G.T."/>
            <person name="Birren B.W."/>
            <person name="Henn M.R."/>
            <person name="Taylor J.W."/>
            <person name="Rounsley S.D."/>
        </authorList>
    </citation>
    <scope>GENOME REANNOTATION</scope>
    <source>
        <strain evidence="12">RS</strain>
    </source>
</reference>
<dbReference type="InterPro" id="IPR037755">
    <property type="entry name" value="Plc1_PH"/>
</dbReference>
<organism evidence="11 12">
    <name type="scientific">Coccidioides immitis (strain RS)</name>
    <name type="common">Valley fever fungus</name>
    <dbReference type="NCBI Taxonomy" id="246410"/>
    <lineage>
        <taxon>Eukaryota</taxon>
        <taxon>Fungi</taxon>
        <taxon>Dikarya</taxon>
        <taxon>Ascomycota</taxon>
        <taxon>Pezizomycotina</taxon>
        <taxon>Eurotiomycetes</taxon>
        <taxon>Eurotiomycetidae</taxon>
        <taxon>Onygenales</taxon>
        <taxon>Onygenaceae</taxon>
        <taxon>Coccidioides</taxon>
    </lineage>
</organism>
<feature type="region of interest" description="Disordered" evidence="7">
    <location>
        <begin position="139"/>
        <end position="198"/>
    </location>
</feature>
<feature type="region of interest" description="Disordered" evidence="7">
    <location>
        <begin position="1097"/>
        <end position="1151"/>
    </location>
</feature>
<dbReference type="InterPro" id="IPR035892">
    <property type="entry name" value="C2_domain_sf"/>
</dbReference>
<evidence type="ECO:0000256" key="3">
    <source>
        <dbReference type="ARBA" id="ARBA00022963"/>
    </source>
</evidence>
<proteinExistence type="predicted"/>
<dbReference type="GO" id="GO:0048015">
    <property type="term" value="P:phosphatidylinositol-mediated signaling"/>
    <property type="evidence" value="ECO:0007669"/>
    <property type="project" value="TreeGrafter"/>
</dbReference>
<dbReference type="InterPro" id="IPR001711">
    <property type="entry name" value="PLipase_C_Pinositol-sp_Y"/>
</dbReference>
<dbReference type="GO" id="GO:0016042">
    <property type="term" value="P:lipid catabolic process"/>
    <property type="evidence" value="ECO:0007669"/>
    <property type="project" value="UniProtKB-KW"/>
</dbReference>
<feature type="compositionally biased region" description="Basic and acidic residues" evidence="7">
    <location>
        <begin position="1119"/>
        <end position="1130"/>
    </location>
</feature>
<feature type="compositionally biased region" description="Basic and acidic residues" evidence="7">
    <location>
        <begin position="1099"/>
        <end position="1109"/>
    </location>
</feature>
<dbReference type="FunFam" id="2.30.29.30:FF:000396">
    <property type="entry name" value="Phosphoinositide phospholipase C"/>
    <property type="match status" value="1"/>
</dbReference>
<evidence type="ECO:0000256" key="2">
    <source>
        <dbReference type="ARBA" id="ARBA00022801"/>
    </source>
</evidence>
<keyword evidence="3 6" id="KW-0442">Lipid degradation</keyword>
<dbReference type="VEuPathDB" id="FungiDB:CIMG_06831"/>
<feature type="compositionally biased region" description="Polar residues" evidence="7">
    <location>
        <begin position="729"/>
        <end position="742"/>
    </location>
</feature>
<dbReference type="SMART" id="SM00148">
    <property type="entry name" value="PLCXc"/>
    <property type="match status" value="1"/>
</dbReference>
<feature type="compositionally biased region" description="Low complexity" evidence="7">
    <location>
        <begin position="697"/>
        <end position="714"/>
    </location>
</feature>
<dbReference type="GO" id="GO:0051209">
    <property type="term" value="P:release of sequestered calcium ion into cytosol"/>
    <property type="evidence" value="ECO:0007669"/>
    <property type="project" value="TreeGrafter"/>
</dbReference>
<dbReference type="CDD" id="cd13360">
    <property type="entry name" value="PH_PLC_fungal"/>
    <property type="match status" value="1"/>
</dbReference>
<dbReference type="InterPro" id="IPR000008">
    <property type="entry name" value="C2_dom"/>
</dbReference>
<dbReference type="Pfam" id="PF00168">
    <property type="entry name" value="C2"/>
    <property type="match status" value="2"/>
</dbReference>
<gene>
    <name evidence="11" type="ORF">CIMG_06831</name>
</gene>
<dbReference type="SUPFAM" id="SSF50729">
    <property type="entry name" value="PH domain-like"/>
    <property type="match status" value="1"/>
</dbReference>
<dbReference type="GO" id="GO:0005509">
    <property type="term" value="F:calcium ion binding"/>
    <property type="evidence" value="ECO:0007669"/>
    <property type="project" value="InterPro"/>
</dbReference>
<dbReference type="GeneID" id="4561883"/>
<dbReference type="FunFam" id="3.20.20.190:FF:000049">
    <property type="entry name" value="Phosphoinositide phospholipase C"/>
    <property type="match status" value="1"/>
</dbReference>
<evidence type="ECO:0000313" key="12">
    <source>
        <dbReference type="Proteomes" id="UP000001261"/>
    </source>
</evidence>
<dbReference type="FunFam" id="2.60.40.150:FF:000201">
    <property type="entry name" value="Phosphoinositide phospholipase C"/>
    <property type="match status" value="1"/>
</dbReference>
<keyword evidence="5" id="KW-0807">Transducer</keyword>
<evidence type="ECO:0000256" key="5">
    <source>
        <dbReference type="ARBA" id="ARBA00023224"/>
    </source>
</evidence>
<dbReference type="CDD" id="cd08598">
    <property type="entry name" value="PI-PLC1c_yeast"/>
    <property type="match status" value="1"/>
</dbReference>
<dbReference type="CDD" id="cd00275">
    <property type="entry name" value="C2_PLC_like"/>
    <property type="match status" value="1"/>
</dbReference>
<keyword evidence="4 6" id="KW-0443">Lipid metabolism</keyword>
<feature type="region of interest" description="Disordered" evidence="7">
    <location>
        <begin position="1"/>
        <end position="41"/>
    </location>
</feature>
<dbReference type="PROSITE" id="PS50222">
    <property type="entry name" value="EF_HAND_2"/>
    <property type="match status" value="1"/>
</dbReference>
<reference evidence="12" key="1">
    <citation type="journal article" date="2009" name="Genome Res.">
        <title>Comparative genomic analyses of the human fungal pathogens Coccidioides and their relatives.</title>
        <authorList>
            <person name="Sharpton T.J."/>
            <person name="Stajich J.E."/>
            <person name="Rounsley S.D."/>
            <person name="Gardner M.J."/>
            <person name="Wortman J.R."/>
            <person name="Jordar V.S."/>
            <person name="Maiti R."/>
            <person name="Kodira C.D."/>
            <person name="Neafsey D.E."/>
            <person name="Zeng Q."/>
            <person name="Hung C.-Y."/>
            <person name="McMahan C."/>
            <person name="Muszewska A."/>
            <person name="Grynberg M."/>
            <person name="Mandel M.A."/>
            <person name="Kellner E.M."/>
            <person name="Barker B.M."/>
            <person name="Galgiani J.N."/>
            <person name="Orbach M.J."/>
            <person name="Kirkland T.N."/>
            <person name="Cole G.T."/>
            <person name="Henn M.R."/>
            <person name="Birren B.W."/>
            <person name="Taylor J.W."/>
        </authorList>
    </citation>
    <scope>NUCLEOTIDE SEQUENCE [LARGE SCALE GENOMIC DNA]</scope>
    <source>
        <strain evidence="12">RS</strain>
    </source>
</reference>
<dbReference type="STRING" id="246410.J3K909"/>
<dbReference type="OMA" id="HWQREMS"/>
<keyword evidence="12" id="KW-1185">Reference proteome</keyword>
<dbReference type="Gene3D" id="3.20.20.190">
    <property type="entry name" value="Phosphatidylinositol (PI) phosphodiesterase"/>
    <property type="match status" value="2"/>
</dbReference>
<dbReference type="PROSITE" id="PS50004">
    <property type="entry name" value="C2"/>
    <property type="match status" value="1"/>
</dbReference>
<feature type="region of interest" description="Disordered" evidence="7">
    <location>
        <begin position="676"/>
        <end position="746"/>
    </location>
</feature>
<feature type="domain" description="C2" evidence="8">
    <location>
        <begin position="888"/>
        <end position="1047"/>
    </location>
</feature>
<dbReference type="Pfam" id="PF00388">
    <property type="entry name" value="PI-PLC-X"/>
    <property type="match status" value="1"/>
</dbReference>
<dbReference type="Gene3D" id="1.10.238.10">
    <property type="entry name" value="EF-hand"/>
    <property type="match status" value="1"/>
</dbReference>
<dbReference type="SMART" id="SM00149">
    <property type="entry name" value="PLCYc"/>
    <property type="match status" value="1"/>
</dbReference>
<dbReference type="FunCoup" id="J3K909">
    <property type="interactions" value="322"/>
</dbReference>
<feature type="domain" description="PI-PLC Y-box" evidence="9">
    <location>
        <begin position="769"/>
        <end position="887"/>
    </location>
</feature>
<feature type="region of interest" description="Disordered" evidence="7">
    <location>
        <begin position="59"/>
        <end position="81"/>
    </location>
</feature>
<evidence type="ECO:0000313" key="11">
    <source>
        <dbReference type="EMBL" id="EAS31352.3"/>
    </source>
</evidence>
<dbReference type="SMART" id="SM00239">
    <property type="entry name" value="C2"/>
    <property type="match status" value="1"/>
</dbReference>
<evidence type="ECO:0000256" key="1">
    <source>
        <dbReference type="ARBA" id="ARBA00012368"/>
    </source>
</evidence>
<evidence type="ECO:0000259" key="9">
    <source>
        <dbReference type="PROSITE" id="PS50008"/>
    </source>
</evidence>
<name>J3K909_COCIM</name>
<dbReference type="InterPro" id="IPR002048">
    <property type="entry name" value="EF_hand_dom"/>
</dbReference>
<dbReference type="InterPro" id="IPR011992">
    <property type="entry name" value="EF-hand-dom_pair"/>
</dbReference>
<evidence type="ECO:0000256" key="6">
    <source>
        <dbReference type="RuleBase" id="RU361133"/>
    </source>
</evidence>
<dbReference type="PANTHER" id="PTHR10336">
    <property type="entry name" value="PHOSPHOINOSITIDE-SPECIFIC PHOSPHOLIPASE C FAMILY PROTEIN"/>
    <property type="match status" value="1"/>
</dbReference>
<dbReference type="EMBL" id="GG704912">
    <property type="protein sequence ID" value="EAS31352.3"/>
    <property type="molecule type" value="Genomic_DNA"/>
</dbReference>
<dbReference type="InParanoid" id="J3K909"/>
<evidence type="ECO:0000259" key="10">
    <source>
        <dbReference type="PROSITE" id="PS50222"/>
    </source>
</evidence>
<dbReference type="InterPro" id="IPR011993">
    <property type="entry name" value="PH-like_dom_sf"/>
</dbReference>
<dbReference type="InterPro" id="IPR000909">
    <property type="entry name" value="PLipase_C_PInositol-sp_X_dom"/>
</dbReference>
<evidence type="ECO:0000256" key="4">
    <source>
        <dbReference type="ARBA" id="ARBA00023098"/>
    </source>
</evidence>
<dbReference type="AlphaFoldDB" id="J3K909"/>
<dbReference type="PRINTS" id="PR00390">
    <property type="entry name" value="PHPHLIPASEC"/>
</dbReference>
<dbReference type="KEGG" id="cim:CIMG_06831"/>
<keyword evidence="2 6" id="KW-0378">Hydrolase</keyword>
<dbReference type="PROSITE" id="PS50008">
    <property type="entry name" value="PIPLC_Y_DOMAIN"/>
    <property type="match status" value="1"/>
</dbReference>
<dbReference type="SUPFAM" id="SSF47473">
    <property type="entry name" value="EF-hand"/>
    <property type="match status" value="1"/>
</dbReference>